<dbReference type="Proteomes" id="UP000056209">
    <property type="component" value="Unassembled WGS sequence"/>
</dbReference>
<protein>
    <submittedName>
        <fullName evidence="1">Uncharacterized protein</fullName>
    </submittedName>
</protein>
<keyword evidence="2" id="KW-1185">Reference proteome</keyword>
<dbReference type="OrthoDB" id="9973161at2"/>
<sequence length="170" mass="18064">MNPTEPIPTGPAFSARLHDALAVLGEPVTTPEQRHGGWLLGLERAADQIRTGITGRHAWAIARDVVQRAATDPRQSPEDRATIQETANVLADAVTILEADGTPTLQYEHIDLAYNALVCALEDAQTQCKPVAGRSTLELLLAVGHAAITLLHVMDSVPELEAPDPTGVSA</sequence>
<name>A0A100HQQ8_9DEIO</name>
<dbReference type="EMBL" id="BCMS01000006">
    <property type="protein sequence ID" value="GAQ23990.1"/>
    <property type="molecule type" value="Genomic_DNA"/>
</dbReference>
<dbReference type="RefSeq" id="WP_058980215.1">
    <property type="nucleotide sequence ID" value="NZ_BCMS01000006.1"/>
</dbReference>
<dbReference type="AlphaFoldDB" id="A0A100HQQ8"/>
<evidence type="ECO:0000313" key="2">
    <source>
        <dbReference type="Proteomes" id="UP000056209"/>
    </source>
</evidence>
<accession>A0A100HQQ8</accession>
<proteinExistence type="predicted"/>
<reference evidence="2" key="1">
    <citation type="submission" date="2015-11" db="EMBL/GenBank/DDBJ databases">
        <title>Draft Genome Sequence of the Radioresistant Bacterium Deinococcus grandis, Isolated from Freshwater Fish in Japan.</title>
        <authorList>
            <person name="Satoh K."/>
            <person name="Onodera T."/>
            <person name="Omoso K."/>
            <person name="Takeda-Yano K."/>
            <person name="Katayama T."/>
            <person name="Oono Y."/>
            <person name="Narumi I."/>
        </authorList>
    </citation>
    <scope>NUCLEOTIDE SEQUENCE [LARGE SCALE GENOMIC DNA]</scope>
    <source>
        <strain evidence="2">ATCC 43672</strain>
    </source>
</reference>
<organism evidence="1 2">
    <name type="scientific">Deinococcus grandis</name>
    <dbReference type="NCBI Taxonomy" id="57498"/>
    <lineage>
        <taxon>Bacteria</taxon>
        <taxon>Thermotogati</taxon>
        <taxon>Deinococcota</taxon>
        <taxon>Deinococci</taxon>
        <taxon>Deinococcales</taxon>
        <taxon>Deinococcaceae</taxon>
        <taxon>Deinococcus</taxon>
    </lineage>
</organism>
<evidence type="ECO:0000313" key="1">
    <source>
        <dbReference type="EMBL" id="GAQ23990.1"/>
    </source>
</evidence>
<gene>
    <name evidence="1" type="ORF">DEIGR_400123</name>
</gene>
<comment type="caution">
    <text evidence="1">The sequence shown here is derived from an EMBL/GenBank/DDBJ whole genome shotgun (WGS) entry which is preliminary data.</text>
</comment>